<feature type="transmembrane region" description="Helical" evidence="1">
    <location>
        <begin position="15"/>
        <end position="36"/>
    </location>
</feature>
<comment type="caution">
    <text evidence="2">The sequence shown here is derived from an EMBL/GenBank/DDBJ whole genome shotgun (WGS) entry which is preliminary data.</text>
</comment>
<evidence type="ECO:0008006" key="4">
    <source>
        <dbReference type="Google" id="ProtNLM"/>
    </source>
</evidence>
<feature type="transmembrane region" description="Helical" evidence="1">
    <location>
        <begin position="252"/>
        <end position="274"/>
    </location>
</feature>
<dbReference type="RefSeq" id="WP_233087034.1">
    <property type="nucleotide sequence ID" value="NZ_BAABWN010000013.1"/>
</dbReference>
<evidence type="ECO:0000313" key="2">
    <source>
        <dbReference type="EMBL" id="GAA6169565.1"/>
    </source>
</evidence>
<dbReference type="EMBL" id="BAABWN010000013">
    <property type="protein sequence ID" value="GAA6169565.1"/>
    <property type="molecule type" value="Genomic_DNA"/>
</dbReference>
<protein>
    <recommendedName>
        <fullName evidence="4">DUF2232 domain-containing protein</fullName>
    </recommendedName>
</protein>
<organism evidence="2 3">
    <name type="scientific">Sessilibacter corallicola</name>
    <dbReference type="NCBI Taxonomy" id="2904075"/>
    <lineage>
        <taxon>Bacteria</taxon>
        <taxon>Pseudomonadati</taxon>
        <taxon>Pseudomonadota</taxon>
        <taxon>Gammaproteobacteria</taxon>
        <taxon>Cellvibrionales</taxon>
        <taxon>Cellvibrionaceae</taxon>
        <taxon>Sessilibacter</taxon>
    </lineage>
</organism>
<feature type="transmembrane region" description="Helical" evidence="1">
    <location>
        <begin position="42"/>
        <end position="62"/>
    </location>
</feature>
<sequence length="288" mass="31292">MRSLAEFIMRGRTQAAIVAVIGIPVISPAAVALFFLRHGAKYSLPVFLATLLPVLTLVIFGFTGVFRGMLGVGYLLTVTLSALMLRWSQSWSLTLVTVVVSSLVAMLITGVMAKAELQVSLASTQEFLESFKTDIAENGGDVSQVDLSIGSYWQILGGLASFTAIASVLTLALARWWQAILYNPGGFKKEFLALVLHPPIAMACTLAMLACYMISDSTAAWAGLFMMPLFISGVALVHWYGNQKGLETPWYVMFYAVLIIIPPLKPFISTVAVLDSFLNLRGRYAPKP</sequence>
<feature type="transmembrane region" description="Helical" evidence="1">
    <location>
        <begin position="93"/>
        <end position="113"/>
    </location>
</feature>
<proteinExistence type="predicted"/>
<accession>A0ABQ0AD52</accession>
<keyword evidence="1" id="KW-1133">Transmembrane helix</keyword>
<feature type="transmembrane region" description="Helical" evidence="1">
    <location>
        <begin position="155"/>
        <end position="179"/>
    </location>
</feature>
<feature type="transmembrane region" description="Helical" evidence="1">
    <location>
        <begin position="219"/>
        <end position="240"/>
    </location>
</feature>
<evidence type="ECO:0000256" key="1">
    <source>
        <dbReference type="SAM" id="Phobius"/>
    </source>
</evidence>
<feature type="transmembrane region" description="Helical" evidence="1">
    <location>
        <begin position="191"/>
        <end position="212"/>
    </location>
</feature>
<gene>
    <name evidence="2" type="ORF">NBRC116591_33760</name>
</gene>
<evidence type="ECO:0000313" key="3">
    <source>
        <dbReference type="Proteomes" id="UP001465153"/>
    </source>
</evidence>
<reference evidence="2 3" key="1">
    <citation type="submission" date="2024-04" db="EMBL/GenBank/DDBJ databases">
        <title>Draft genome sequence of Sessilibacter corallicola NBRC 116591.</title>
        <authorList>
            <person name="Miyakawa T."/>
            <person name="Kusuya Y."/>
            <person name="Miura T."/>
        </authorList>
    </citation>
    <scope>NUCLEOTIDE SEQUENCE [LARGE SCALE GENOMIC DNA]</scope>
    <source>
        <strain evidence="2 3">KU-00831-HH</strain>
    </source>
</reference>
<keyword evidence="3" id="KW-1185">Reference proteome</keyword>
<keyword evidence="1" id="KW-0812">Transmembrane</keyword>
<dbReference type="Proteomes" id="UP001465153">
    <property type="component" value="Unassembled WGS sequence"/>
</dbReference>
<keyword evidence="1" id="KW-0472">Membrane</keyword>
<name>A0ABQ0AD52_9GAMM</name>